<proteinExistence type="predicted"/>
<accession>A0AAV8Y5E2</accession>
<dbReference type="AlphaFoldDB" id="A0AAV8Y5E2"/>
<keyword evidence="2" id="KW-1185">Reference proteome</keyword>
<reference evidence="1" key="1">
    <citation type="journal article" date="2023" name="Insect Mol. Biol.">
        <title>Genome sequencing provides insights into the evolution of gene families encoding plant cell wall-degrading enzymes in longhorned beetles.</title>
        <authorList>
            <person name="Shin N.R."/>
            <person name="Okamura Y."/>
            <person name="Kirsch R."/>
            <person name="Pauchet Y."/>
        </authorList>
    </citation>
    <scope>NUCLEOTIDE SEQUENCE</scope>
    <source>
        <strain evidence="1">AMC_N1</strain>
    </source>
</reference>
<comment type="caution">
    <text evidence="1">The sequence shown here is derived from an EMBL/GenBank/DDBJ whole genome shotgun (WGS) entry which is preliminary data.</text>
</comment>
<dbReference type="Proteomes" id="UP001162162">
    <property type="component" value="Unassembled WGS sequence"/>
</dbReference>
<evidence type="ECO:0000313" key="2">
    <source>
        <dbReference type="Proteomes" id="UP001162162"/>
    </source>
</evidence>
<protein>
    <submittedName>
        <fullName evidence="1">Uncharacterized protein</fullName>
    </submittedName>
</protein>
<sequence length="107" mass="12115">MKNNNNFNREDGCRLSNTWRLAIPRTSDLECHGQSSSTDVQPNIAEPRYACISCPYIRTPLTVTDNNSWDSLGTDYGTAIYNLSYMVARIPLSKLIFYVSSMPADER</sequence>
<gene>
    <name evidence="1" type="ORF">NQ318_023264</name>
</gene>
<evidence type="ECO:0000313" key="1">
    <source>
        <dbReference type="EMBL" id="KAJ8946017.1"/>
    </source>
</evidence>
<organism evidence="1 2">
    <name type="scientific">Aromia moschata</name>
    <dbReference type="NCBI Taxonomy" id="1265417"/>
    <lineage>
        <taxon>Eukaryota</taxon>
        <taxon>Metazoa</taxon>
        <taxon>Ecdysozoa</taxon>
        <taxon>Arthropoda</taxon>
        <taxon>Hexapoda</taxon>
        <taxon>Insecta</taxon>
        <taxon>Pterygota</taxon>
        <taxon>Neoptera</taxon>
        <taxon>Endopterygota</taxon>
        <taxon>Coleoptera</taxon>
        <taxon>Polyphaga</taxon>
        <taxon>Cucujiformia</taxon>
        <taxon>Chrysomeloidea</taxon>
        <taxon>Cerambycidae</taxon>
        <taxon>Cerambycinae</taxon>
        <taxon>Callichromatini</taxon>
        <taxon>Aromia</taxon>
    </lineage>
</organism>
<name>A0AAV8Y5E2_9CUCU</name>
<dbReference type="EMBL" id="JAPWTK010000200">
    <property type="protein sequence ID" value="KAJ8946017.1"/>
    <property type="molecule type" value="Genomic_DNA"/>
</dbReference>